<evidence type="ECO:0000259" key="11">
    <source>
        <dbReference type="Pfam" id="PF00593"/>
    </source>
</evidence>
<keyword evidence="10" id="KW-1133">Transmembrane helix</keyword>
<dbReference type="PROSITE" id="PS52016">
    <property type="entry name" value="TONB_DEPENDENT_REC_3"/>
    <property type="match status" value="1"/>
</dbReference>
<dbReference type="GO" id="GO:0009279">
    <property type="term" value="C:cell outer membrane"/>
    <property type="evidence" value="ECO:0007669"/>
    <property type="project" value="UniProtKB-SubCell"/>
</dbReference>
<keyword evidence="7 8" id="KW-0998">Cell outer membrane</keyword>
<comment type="subcellular location">
    <subcellularLocation>
        <location evidence="1 8">Cell outer membrane</location>
        <topology evidence="1 8">Multi-pass membrane protein</topology>
    </subcellularLocation>
</comment>
<evidence type="ECO:0008006" key="15">
    <source>
        <dbReference type="Google" id="ProtNLM"/>
    </source>
</evidence>
<dbReference type="PANTHER" id="PTHR30069:SF40">
    <property type="entry name" value="TONB-DEPENDENT RECEPTOR NMB0964-RELATED"/>
    <property type="match status" value="1"/>
</dbReference>
<proteinExistence type="inferred from homology"/>
<dbReference type="Gene3D" id="2.170.130.10">
    <property type="entry name" value="TonB-dependent receptor, plug domain"/>
    <property type="match status" value="1"/>
</dbReference>
<evidence type="ECO:0000256" key="8">
    <source>
        <dbReference type="PROSITE-ProRule" id="PRU01360"/>
    </source>
</evidence>
<dbReference type="Proteomes" id="UP000000809">
    <property type="component" value="Chromosome"/>
</dbReference>
<name>Q9CMR7_PASMU</name>
<evidence type="ECO:0000256" key="1">
    <source>
        <dbReference type="ARBA" id="ARBA00004571"/>
    </source>
</evidence>
<organism evidence="13 14">
    <name type="scientific">Pasteurella multocida (strain Pm70)</name>
    <dbReference type="NCBI Taxonomy" id="272843"/>
    <lineage>
        <taxon>Bacteria</taxon>
        <taxon>Pseudomonadati</taxon>
        <taxon>Pseudomonadota</taxon>
        <taxon>Gammaproteobacteria</taxon>
        <taxon>Pasteurellales</taxon>
        <taxon>Pasteurellaceae</taxon>
        <taxon>Pasteurella</taxon>
    </lineage>
</organism>
<dbReference type="KEGG" id="pmu:PM0745"/>
<dbReference type="GO" id="GO:0015344">
    <property type="term" value="F:siderophore uptake transmembrane transporter activity"/>
    <property type="evidence" value="ECO:0007669"/>
    <property type="project" value="TreeGrafter"/>
</dbReference>
<dbReference type="Gene3D" id="2.40.170.20">
    <property type="entry name" value="TonB-dependent receptor, beta-barrel domain"/>
    <property type="match status" value="1"/>
</dbReference>
<dbReference type="SUPFAM" id="SSF56935">
    <property type="entry name" value="Porins"/>
    <property type="match status" value="1"/>
</dbReference>
<dbReference type="PANTHER" id="PTHR30069">
    <property type="entry name" value="TONB-DEPENDENT OUTER MEMBRANE RECEPTOR"/>
    <property type="match status" value="1"/>
</dbReference>
<evidence type="ECO:0000256" key="7">
    <source>
        <dbReference type="ARBA" id="ARBA00023237"/>
    </source>
</evidence>
<dbReference type="AlphaFoldDB" id="Q9CMR7"/>
<evidence type="ECO:0000259" key="12">
    <source>
        <dbReference type="Pfam" id="PF07715"/>
    </source>
</evidence>
<dbReference type="PATRIC" id="fig|272843.6.peg.753"/>
<evidence type="ECO:0000256" key="3">
    <source>
        <dbReference type="ARBA" id="ARBA00022452"/>
    </source>
</evidence>
<dbReference type="InterPro" id="IPR036942">
    <property type="entry name" value="Beta-barrel_TonB_sf"/>
</dbReference>
<dbReference type="EnsemblBacteria" id="AAK02829">
    <property type="protein sequence ID" value="AAK02829"/>
    <property type="gene ID" value="PM0745"/>
</dbReference>
<keyword evidence="3 8" id="KW-1134">Transmembrane beta strand</keyword>
<gene>
    <name evidence="13" type="ordered locus">PM0745</name>
</gene>
<dbReference type="InterPro" id="IPR037066">
    <property type="entry name" value="Plug_dom_sf"/>
</dbReference>
<dbReference type="EMBL" id="AE004439">
    <property type="protein sequence ID" value="AAK02829.1"/>
    <property type="molecule type" value="Genomic_DNA"/>
</dbReference>
<dbReference type="STRING" id="272843.PM0745"/>
<dbReference type="GO" id="GO:0044718">
    <property type="term" value="P:siderophore transmembrane transport"/>
    <property type="evidence" value="ECO:0007669"/>
    <property type="project" value="TreeGrafter"/>
</dbReference>
<keyword evidence="2 8" id="KW-0813">Transport</keyword>
<reference evidence="13 14" key="1">
    <citation type="journal article" date="2001" name="Proc. Natl. Acad. Sci. U.S.A.">
        <title>Complete genomic sequence of Pasteurella multocida Pm70.</title>
        <authorList>
            <person name="May B.J."/>
            <person name="Zhang Q."/>
            <person name="Li L.L."/>
            <person name="Paustian M.L."/>
            <person name="Whittam T.S."/>
            <person name="Kapur V."/>
        </authorList>
    </citation>
    <scope>NUCLEOTIDE SEQUENCE [LARGE SCALE GENOMIC DNA]</scope>
    <source>
        <strain evidence="13 14">Pm70</strain>
    </source>
</reference>
<keyword evidence="6 8" id="KW-0472">Membrane</keyword>
<feature type="transmembrane region" description="Helical" evidence="10">
    <location>
        <begin position="12"/>
        <end position="32"/>
    </location>
</feature>
<evidence type="ECO:0000313" key="13">
    <source>
        <dbReference type="EMBL" id="AAK02829.1"/>
    </source>
</evidence>
<evidence type="ECO:0000256" key="2">
    <source>
        <dbReference type="ARBA" id="ARBA00022448"/>
    </source>
</evidence>
<feature type="domain" description="TonB-dependent receptor plug" evidence="12">
    <location>
        <begin position="97"/>
        <end position="196"/>
    </location>
</feature>
<protein>
    <recommendedName>
        <fullName evidence="15">TonB-dependent receptor</fullName>
    </recommendedName>
</protein>
<evidence type="ECO:0000313" key="14">
    <source>
        <dbReference type="Proteomes" id="UP000000809"/>
    </source>
</evidence>
<evidence type="ECO:0000256" key="5">
    <source>
        <dbReference type="ARBA" id="ARBA00023077"/>
    </source>
</evidence>
<dbReference type="Pfam" id="PF00593">
    <property type="entry name" value="TonB_dep_Rec_b-barrel"/>
    <property type="match status" value="1"/>
</dbReference>
<evidence type="ECO:0000256" key="4">
    <source>
        <dbReference type="ARBA" id="ARBA00022692"/>
    </source>
</evidence>
<evidence type="ECO:0000256" key="6">
    <source>
        <dbReference type="ARBA" id="ARBA00023136"/>
    </source>
</evidence>
<dbReference type="InterPro" id="IPR039426">
    <property type="entry name" value="TonB-dep_rcpt-like"/>
</dbReference>
<dbReference type="InterPro" id="IPR012910">
    <property type="entry name" value="Plug_dom"/>
</dbReference>
<feature type="domain" description="TonB-dependent receptor-like beta-barrel" evidence="11">
    <location>
        <begin position="381"/>
        <end position="894"/>
    </location>
</feature>
<evidence type="ECO:0000256" key="10">
    <source>
        <dbReference type="SAM" id="Phobius"/>
    </source>
</evidence>
<accession>Q9CMR7</accession>
<dbReference type="Pfam" id="PF07715">
    <property type="entry name" value="Plug"/>
    <property type="match status" value="1"/>
</dbReference>
<keyword evidence="4 8" id="KW-0812">Transmembrane</keyword>
<dbReference type="HOGENOM" id="CLU_008287_10_1_6"/>
<dbReference type="OrthoDB" id="9795928at2"/>
<evidence type="ECO:0000256" key="9">
    <source>
        <dbReference type="RuleBase" id="RU003357"/>
    </source>
</evidence>
<keyword evidence="5 9" id="KW-0798">TonB box</keyword>
<sequence>MVNILYFLYKKWIFLLQNNIFMLNLSTLFFYVKKDVETVETKVVTNKLIKQITYLLPWSAVAFTHVIYAQTEMLDEIVVSGAQPHLAGSAIEHYQAISNQVIKKERLQKQSATLGNALAGELGVHSNPFGGGASAPIIRGQEGVRIKILQNGLDVVDMSAISPDHAVAADSLLAEQVELVRGASTLLYSSASAAGVVNVVDKRIPTAVPEKGYEGEIFTRFDTASQESTGTAGITFRLHPHLALRLEGLKRYSTHYRVPAFKSGGETIRYLPDSHNRSQVGTIGVSWIKDQSYLGVSYSERRDRYGLPGHNHKYDRCKSHVVDEAARPELGKGYLTPYPHLADDTDIVFAHLDGCIGGIDNDPSHSHDHPFGHEHDHSHGGPWVRLHSRRFDLRGQWDSPTAWLDKVKGSFSYADYIHYEYHSGQAGTDKFDRDSFIERERKKAEKNRGKAAGIYKNSGYNGKLEFYHTPIVGLSGVFGVQYSEYKTAILAPLGSGIKHQHHLVPNTQKQASFFAVENYVVDDFIFEVGARVDKQRIPIKYDQHVLNAHKKEGDHPPDLSTHKEKAVSYLGSVDWLFHPNYRIGLTLSRNERLPTPMELYYHGQHLATNSFEHGNKNLRKESSNNIELGFAYHTDKWDYKLSLYQNKFRNYIYNEDLARYGNAFLRRYTQARAKFHGIEAELNFRPTPDYQVTLFGDYVRGRLFDLPEQYGQRFYQGYIAYDEEGLIQANWEKQPYRIEGIKRNERDAPRVPPARLGMRLSGNVTEHLSFFADYTYVFSQQKTASSLSIKPPRALEASDFIDDDTGENLLLKGIDRDKYNRTGQPIADLSASDKADFESALEAIRLREENEKLPAKIEKIQEDPSKGHHLLNIGVNYQRQIGHLDYSVGFSVNNVLNQRVYVHTSYLPYVPQMGRNYVLNFGVKF</sequence>
<dbReference type="InterPro" id="IPR000531">
    <property type="entry name" value="Beta-barrel_TonB"/>
</dbReference>
<keyword evidence="14" id="KW-1185">Reference proteome</keyword>
<feature type="transmembrane region" description="Helical" evidence="10">
    <location>
        <begin position="52"/>
        <end position="69"/>
    </location>
</feature>
<comment type="similarity">
    <text evidence="8 9">Belongs to the TonB-dependent receptor family.</text>
</comment>